<organism evidence="1 2">
    <name type="scientific">Porites lobata</name>
    <dbReference type="NCBI Taxonomy" id="104759"/>
    <lineage>
        <taxon>Eukaryota</taxon>
        <taxon>Metazoa</taxon>
        <taxon>Cnidaria</taxon>
        <taxon>Anthozoa</taxon>
        <taxon>Hexacorallia</taxon>
        <taxon>Scleractinia</taxon>
        <taxon>Fungiina</taxon>
        <taxon>Poritidae</taxon>
        <taxon>Porites</taxon>
    </lineage>
</organism>
<name>A0ABN8MU85_9CNID</name>
<keyword evidence="2" id="KW-1185">Reference proteome</keyword>
<gene>
    <name evidence="1" type="ORF">PLOB_00000411</name>
</gene>
<evidence type="ECO:0000313" key="2">
    <source>
        <dbReference type="Proteomes" id="UP001159405"/>
    </source>
</evidence>
<reference evidence="1 2" key="1">
    <citation type="submission" date="2022-05" db="EMBL/GenBank/DDBJ databases">
        <authorList>
            <consortium name="Genoscope - CEA"/>
            <person name="William W."/>
        </authorList>
    </citation>
    <scope>NUCLEOTIDE SEQUENCE [LARGE SCALE GENOMIC DNA]</scope>
</reference>
<sequence length="209" mass="23245">MDEDRLRRSIYSEFYGNRGRSFGPRGATASFISAKEEGSVLVSNPDPADPDLPSFPFETIRISCKSDAYQGIGYSYAGVIIYSCDGKSEWQTANGTRCKSGYLVIMDTGTEKVKIYQGKSPGLVHGAVYRSAFGEECTERDVNAEGFSVMNGEFKINSGVFNPAQDGYHDNKRSMHQLSARCIKKVVDKWMEAADNFCEGRNYMVKDLQ</sequence>
<dbReference type="EMBL" id="CALNXK010000001">
    <property type="protein sequence ID" value="CAH3032335.1"/>
    <property type="molecule type" value="Genomic_DNA"/>
</dbReference>
<dbReference type="Proteomes" id="UP001159405">
    <property type="component" value="Unassembled WGS sequence"/>
</dbReference>
<accession>A0ABN8MU85</accession>
<evidence type="ECO:0000313" key="1">
    <source>
        <dbReference type="EMBL" id="CAH3032335.1"/>
    </source>
</evidence>
<comment type="caution">
    <text evidence="1">The sequence shown here is derived from an EMBL/GenBank/DDBJ whole genome shotgun (WGS) entry which is preliminary data.</text>
</comment>
<proteinExistence type="predicted"/>
<protein>
    <submittedName>
        <fullName evidence="1">Uncharacterized protein</fullName>
    </submittedName>
</protein>